<evidence type="ECO:0000256" key="10">
    <source>
        <dbReference type="SAM" id="MobiDB-lite"/>
    </source>
</evidence>
<evidence type="ECO:0000256" key="7">
    <source>
        <dbReference type="ARBA" id="ARBA00044130"/>
    </source>
</evidence>
<evidence type="ECO:0000256" key="5">
    <source>
        <dbReference type="ARBA" id="ARBA00023163"/>
    </source>
</evidence>
<feature type="repeat" description="WD" evidence="8">
    <location>
        <begin position="493"/>
        <end position="534"/>
    </location>
</feature>
<gene>
    <name evidence="12" type="ORF">U9M48_026798</name>
</gene>
<dbReference type="PROSITE" id="PS00678">
    <property type="entry name" value="WD_REPEATS_1"/>
    <property type="match status" value="4"/>
</dbReference>
<dbReference type="InterPro" id="IPR001680">
    <property type="entry name" value="WD40_rpt"/>
</dbReference>
<accession>A0AAQ3TXF4</accession>
<dbReference type="FunFam" id="2.130.10.10:FF:000243">
    <property type="entry name" value="Transcription initiation factor TFIID subunit 5"/>
    <property type="match status" value="1"/>
</dbReference>
<evidence type="ECO:0000256" key="9">
    <source>
        <dbReference type="SAM" id="Coils"/>
    </source>
</evidence>
<evidence type="ECO:0000256" key="2">
    <source>
        <dbReference type="ARBA" id="ARBA00022574"/>
    </source>
</evidence>
<dbReference type="Pfam" id="PF04494">
    <property type="entry name" value="TFIID_NTD2"/>
    <property type="match status" value="1"/>
</dbReference>
<keyword evidence="13" id="KW-1185">Reference proteome</keyword>
<feature type="repeat" description="WD" evidence="8">
    <location>
        <begin position="381"/>
        <end position="415"/>
    </location>
</feature>
<dbReference type="SMART" id="SM00320">
    <property type="entry name" value="WD40"/>
    <property type="match status" value="6"/>
</dbReference>
<feature type="coiled-coil region" evidence="9">
    <location>
        <begin position="234"/>
        <end position="261"/>
    </location>
</feature>
<dbReference type="PANTHER" id="PTHR19879:SF1">
    <property type="entry name" value="CANNONBALL-RELATED"/>
    <property type="match status" value="1"/>
</dbReference>
<evidence type="ECO:0000259" key="11">
    <source>
        <dbReference type="Pfam" id="PF04494"/>
    </source>
</evidence>
<dbReference type="SUPFAM" id="SSF50978">
    <property type="entry name" value="WD40 repeat-like"/>
    <property type="match status" value="1"/>
</dbReference>
<dbReference type="Gene3D" id="1.25.40.500">
    <property type="entry name" value="TFIID subunit TAF5, NTD2 domain"/>
    <property type="match status" value="1"/>
</dbReference>
<keyword evidence="3" id="KW-0677">Repeat</keyword>
<dbReference type="PANTHER" id="PTHR19879">
    <property type="entry name" value="TRANSCRIPTION INITIATION FACTOR TFIID"/>
    <property type="match status" value="1"/>
</dbReference>
<keyword evidence="2 8" id="KW-0853">WD repeat</keyword>
<feature type="repeat" description="WD" evidence="8">
    <location>
        <begin position="619"/>
        <end position="660"/>
    </location>
</feature>
<evidence type="ECO:0000256" key="1">
    <source>
        <dbReference type="ARBA" id="ARBA00004123"/>
    </source>
</evidence>
<feature type="compositionally biased region" description="Polar residues" evidence="10">
    <location>
        <begin position="421"/>
        <end position="438"/>
    </location>
</feature>
<evidence type="ECO:0000256" key="6">
    <source>
        <dbReference type="ARBA" id="ARBA00023242"/>
    </source>
</evidence>
<dbReference type="InterPro" id="IPR037264">
    <property type="entry name" value="TFIID_NTD2_sf"/>
</dbReference>
<keyword evidence="9" id="KW-0175">Coiled coil</keyword>
<dbReference type="GO" id="GO:0006367">
    <property type="term" value="P:transcription initiation at RNA polymerase II promoter"/>
    <property type="evidence" value="ECO:0007669"/>
    <property type="project" value="TreeGrafter"/>
</dbReference>
<comment type="subcellular location">
    <subcellularLocation>
        <location evidence="1">Nucleus</location>
    </subcellularLocation>
</comment>
<organism evidence="12 13">
    <name type="scientific">Paspalum notatum var. saurae</name>
    <dbReference type="NCBI Taxonomy" id="547442"/>
    <lineage>
        <taxon>Eukaryota</taxon>
        <taxon>Viridiplantae</taxon>
        <taxon>Streptophyta</taxon>
        <taxon>Embryophyta</taxon>
        <taxon>Tracheophyta</taxon>
        <taxon>Spermatophyta</taxon>
        <taxon>Magnoliopsida</taxon>
        <taxon>Liliopsida</taxon>
        <taxon>Poales</taxon>
        <taxon>Poaceae</taxon>
        <taxon>PACMAD clade</taxon>
        <taxon>Panicoideae</taxon>
        <taxon>Andropogonodae</taxon>
        <taxon>Paspaleae</taxon>
        <taxon>Paspalinae</taxon>
        <taxon>Paspalum</taxon>
    </lineage>
</organism>
<dbReference type="Gene3D" id="2.130.10.10">
    <property type="entry name" value="YVTN repeat-like/Quinoprotein amine dehydrogenase"/>
    <property type="match status" value="3"/>
</dbReference>
<keyword evidence="6" id="KW-0539">Nucleus</keyword>
<feature type="repeat" description="WD" evidence="8">
    <location>
        <begin position="577"/>
        <end position="618"/>
    </location>
</feature>
<dbReference type="InterPro" id="IPR015943">
    <property type="entry name" value="WD40/YVTN_repeat-like_dom_sf"/>
</dbReference>
<keyword evidence="4" id="KW-0805">Transcription regulation</keyword>
<evidence type="ECO:0000256" key="4">
    <source>
        <dbReference type="ARBA" id="ARBA00023015"/>
    </source>
</evidence>
<dbReference type="GO" id="GO:0005669">
    <property type="term" value="C:transcription factor TFIID complex"/>
    <property type="evidence" value="ECO:0007669"/>
    <property type="project" value="TreeGrafter"/>
</dbReference>
<dbReference type="CDD" id="cd00200">
    <property type="entry name" value="WD40"/>
    <property type="match status" value="1"/>
</dbReference>
<keyword evidence="5" id="KW-0804">Transcription</keyword>
<reference evidence="12 13" key="1">
    <citation type="submission" date="2024-02" db="EMBL/GenBank/DDBJ databases">
        <title>High-quality chromosome-scale genome assembly of Pensacola bahiagrass (Paspalum notatum Flugge var. saurae).</title>
        <authorList>
            <person name="Vega J.M."/>
            <person name="Podio M."/>
            <person name="Orjuela J."/>
            <person name="Siena L.A."/>
            <person name="Pessino S.C."/>
            <person name="Combes M.C."/>
            <person name="Mariac C."/>
            <person name="Albertini E."/>
            <person name="Pupilli F."/>
            <person name="Ortiz J.P.A."/>
            <person name="Leblanc O."/>
        </authorList>
    </citation>
    <scope>NUCLEOTIDE SEQUENCE [LARGE SCALE GENOMIC DNA]</scope>
    <source>
        <strain evidence="12">R1</strain>
        <tissue evidence="12">Leaf</tissue>
    </source>
</reference>
<dbReference type="GO" id="GO:0016251">
    <property type="term" value="F:RNA polymerase II general transcription initiation factor activity"/>
    <property type="evidence" value="ECO:0007669"/>
    <property type="project" value="TreeGrafter"/>
</dbReference>
<dbReference type="InterPro" id="IPR019775">
    <property type="entry name" value="WD40_repeat_CS"/>
</dbReference>
<dbReference type="PROSITE" id="PS50294">
    <property type="entry name" value="WD_REPEATS_REGION"/>
    <property type="match status" value="5"/>
</dbReference>
<feature type="domain" description="TFIID subunit TAF5 NTD2" evidence="11">
    <location>
        <begin position="47"/>
        <end position="191"/>
    </location>
</feature>
<feature type="repeat" description="WD" evidence="8">
    <location>
        <begin position="451"/>
        <end position="483"/>
    </location>
</feature>
<dbReference type="InterPro" id="IPR036322">
    <property type="entry name" value="WD40_repeat_dom_sf"/>
</dbReference>
<protein>
    <recommendedName>
        <fullName evidence="7">Transcription initiation factor TFIID subunit 5</fullName>
    </recommendedName>
</protein>
<feature type="region of interest" description="Disordered" evidence="10">
    <location>
        <begin position="420"/>
        <end position="443"/>
    </location>
</feature>
<feature type="repeat" description="WD" evidence="8">
    <location>
        <begin position="535"/>
        <end position="576"/>
    </location>
</feature>
<evidence type="ECO:0000256" key="3">
    <source>
        <dbReference type="ARBA" id="ARBA00022737"/>
    </source>
</evidence>
<dbReference type="Pfam" id="PF00400">
    <property type="entry name" value="WD40"/>
    <property type="match status" value="6"/>
</dbReference>
<dbReference type="AlphaFoldDB" id="A0AAQ3TXF4"/>
<evidence type="ECO:0000256" key="8">
    <source>
        <dbReference type="PROSITE-ProRule" id="PRU00221"/>
    </source>
</evidence>
<dbReference type="PROSITE" id="PS50082">
    <property type="entry name" value="WD_REPEATS_2"/>
    <property type="match status" value="6"/>
</dbReference>
<dbReference type="PRINTS" id="PR00320">
    <property type="entry name" value="GPROTEINBRPT"/>
</dbReference>
<dbReference type="InterPro" id="IPR020472">
    <property type="entry name" value="WD40_PAC1"/>
</dbReference>
<dbReference type="InterPro" id="IPR007582">
    <property type="entry name" value="TFIID_NTD2"/>
</dbReference>
<dbReference type="Proteomes" id="UP001341281">
    <property type="component" value="Chromosome 06"/>
</dbReference>
<name>A0AAQ3TXF4_PASNO</name>
<dbReference type="SUPFAM" id="SSF160897">
    <property type="entry name" value="Taf5 N-terminal domain-like"/>
    <property type="match status" value="1"/>
</dbReference>
<evidence type="ECO:0000313" key="12">
    <source>
        <dbReference type="EMBL" id="WVZ79190.1"/>
    </source>
</evidence>
<evidence type="ECO:0000313" key="13">
    <source>
        <dbReference type="Proteomes" id="UP001341281"/>
    </source>
</evidence>
<proteinExistence type="predicted"/>
<dbReference type="EMBL" id="CP144750">
    <property type="protein sequence ID" value="WVZ79190.1"/>
    <property type="molecule type" value="Genomic_DNA"/>
</dbReference>
<dbReference type="CDD" id="cd08044">
    <property type="entry name" value="TAF5_NTD2"/>
    <property type="match status" value="1"/>
</dbReference>
<sequence length="707" mass="79140">MEDEEMEKKVQQYLQRKGFRLTELALQEERNRLSTSAISDVTLARSENDPARYHDGYSRLRTWAYSSLDQYKHELLRILYPVFIHSFMDLVAEGHMQEARSFFHTFREDHEVMHSRDLKKLEGVLSPSHLEEMELARSFRQNKFKIKLCELYNTTPKPSSVKQVRYSYELLLQYLQKTQALVVLGVINEHITFEVSPGQPSLISDDADVVALIGTSKDLAKQINQKEVHWGLLEDSVEERMEKALAESDKIEAEGKDADAEDNKARNPMFNYQNLLTLCIIYCCPSKYQPFFYLRESENKRNAEGGKQGASLKKAKKDKLVGATGKNVRTETSMVSVAPRVKPELTLPTTPVEVEQSILEDLRNRAQLSSVALPSVSFYTFLNTHNGLNCSSISHDGSLVVGGFSDSSVKVWDMSKIGQPARTSISQGENGSSQGERISTSDEGRRSYTLFQGHSGPVYSAAFSPFGDFLLSSSSDSTIRLWSTKLNANLVCYKGHNYPVWDVQFSPVGHYFASASHDRTARIWSMDKIQPLRIMAGHLSDVDCVQWHVNCNYIATGSSDKTVRLWDVQTGECIRMFIGHRSMVLSLAMSPDGRYMASGDEDGAIMIWDLSTGRCVSPLLGHSSCVWTLAFSCEGALLASGSADCTVKLWDVASSTKTLKTEDTKTGSANRLRLLKALPTKSTPVYSLRFSRRNLLFASGALSLSSS</sequence>